<sequence length="30" mass="3560">MNKPGQCDQWLELMVEPEFSAGDYWKRDGE</sequence>
<evidence type="ECO:0000313" key="2">
    <source>
        <dbReference type="Proteomes" id="UP000199533"/>
    </source>
</evidence>
<reference evidence="2" key="1">
    <citation type="submission" date="2016-10" db="EMBL/GenBank/DDBJ databases">
        <authorList>
            <person name="Varghese N."/>
            <person name="Submissions S."/>
        </authorList>
    </citation>
    <scope>NUCLEOTIDE SEQUENCE [LARGE SCALE GENOMIC DNA]</scope>
    <source>
        <strain evidence="2">Nm69</strain>
    </source>
</reference>
<keyword evidence="2" id="KW-1185">Reference proteome</keyword>
<name>A0A1I4HLH7_9PROT</name>
<evidence type="ECO:0000313" key="1">
    <source>
        <dbReference type="EMBL" id="SFL42266.1"/>
    </source>
</evidence>
<protein>
    <submittedName>
        <fullName evidence="1">Uncharacterized protein</fullName>
    </submittedName>
</protein>
<gene>
    <name evidence="1" type="ORF">SAMN05216302_10878</name>
</gene>
<accession>A0A1I4HLH7</accession>
<dbReference type="AlphaFoldDB" id="A0A1I4HLH7"/>
<dbReference type="EMBL" id="FOSP01000087">
    <property type="protein sequence ID" value="SFL42266.1"/>
    <property type="molecule type" value="Genomic_DNA"/>
</dbReference>
<proteinExistence type="predicted"/>
<dbReference type="Proteomes" id="UP000199533">
    <property type="component" value="Unassembled WGS sequence"/>
</dbReference>
<dbReference type="STRING" id="52441.SAMN05216302_10878"/>
<organism evidence="1 2">
    <name type="scientific">Nitrosomonas aestuarii</name>
    <dbReference type="NCBI Taxonomy" id="52441"/>
    <lineage>
        <taxon>Bacteria</taxon>
        <taxon>Pseudomonadati</taxon>
        <taxon>Pseudomonadota</taxon>
        <taxon>Betaproteobacteria</taxon>
        <taxon>Nitrosomonadales</taxon>
        <taxon>Nitrosomonadaceae</taxon>
        <taxon>Nitrosomonas</taxon>
    </lineage>
</organism>